<sequence length="125" mass="13524">MEPPIVIEGALIPSAELRALLLAELPGDDVKLELLPKRPTRDILLDPTVLTAIISGTSAAISALVTGLMHVLGRRQERGKIVIRLDDGSTLEIPSGTSPEEISKYIEAAKGLRRVEELRLITSPR</sequence>
<evidence type="ECO:0000256" key="1">
    <source>
        <dbReference type="SAM" id="Phobius"/>
    </source>
</evidence>
<keyword evidence="3" id="KW-1185">Reference proteome</keyword>
<evidence type="ECO:0000313" key="3">
    <source>
        <dbReference type="Proteomes" id="UP001611383"/>
    </source>
</evidence>
<feature type="transmembrane region" description="Helical" evidence="1">
    <location>
        <begin position="49"/>
        <end position="72"/>
    </location>
</feature>
<reference evidence="2 3" key="1">
    <citation type="submission" date="2019-08" db="EMBL/GenBank/DDBJ databases">
        <title>Archangium and Cystobacter genomes.</title>
        <authorList>
            <person name="Chen I.-C.K."/>
            <person name="Wielgoss S."/>
        </authorList>
    </citation>
    <scope>NUCLEOTIDE SEQUENCE [LARGE SCALE GENOMIC DNA]</scope>
    <source>
        <strain evidence="2 3">Cbm 6</strain>
    </source>
</reference>
<evidence type="ECO:0000313" key="2">
    <source>
        <dbReference type="EMBL" id="WNG48457.1"/>
    </source>
</evidence>
<keyword evidence="1" id="KW-1133">Transmembrane helix</keyword>
<protein>
    <submittedName>
        <fullName evidence="2">Uncharacterized protein</fullName>
    </submittedName>
</protein>
<organism evidence="2 3">
    <name type="scientific">Archangium minus</name>
    <dbReference type="NCBI Taxonomy" id="83450"/>
    <lineage>
        <taxon>Bacteria</taxon>
        <taxon>Pseudomonadati</taxon>
        <taxon>Myxococcota</taxon>
        <taxon>Myxococcia</taxon>
        <taxon>Myxococcales</taxon>
        <taxon>Cystobacterineae</taxon>
        <taxon>Archangiaceae</taxon>
        <taxon>Archangium</taxon>
    </lineage>
</organism>
<keyword evidence="1" id="KW-0472">Membrane</keyword>
<proteinExistence type="predicted"/>
<dbReference type="EMBL" id="CP043494">
    <property type="protein sequence ID" value="WNG48457.1"/>
    <property type="molecule type" value="Genomic_DNA"/>
</dbReference>
<dbReference type="RefSeq" id="WP_395806001.1">
    <property type="nucleotide sequence ID" value="NZ_CP043494.1"/>
</dbReference>
<gene>
    <name evidence="2" type="ORF">F0U60_33295</name>
</gene>
<keyword evidence="1" id="KW-0812">Transmembrane</keyword>
<accession>A0ABY9WZ85</accession>
<name>A0ABY9WZ85_9BACT</name>
<dbReference type="Proteomes" id="UP001611383">
    <property type="component" value="Chromosome"/>
</dbReference>